<evidence type="ECO:0000256" key="1">
    <source>
        <dbReference type="SAM" id="MobiDB-lite"/>
    </source>
</evidence>
<reference evidence="2 3" key="1">
    <citation type="submission" date="2018-05" db="EMBL/GenBank/DDBJ databases">
        <title>Comparative genomic sequence analysis between strain HN4 and CCM 8460T (Falsochrobactrum ovis) will provide more evidence to prove that HN4 is a new species of Falsochrobactrum.</title>
        <authorList>
            <person name="Lyu W."/>
            <person name="Sun L."/>
            <person name="Yao L."/>
        </authorList>
    </citation>
    <scope>NUCLEOTIDE SEQUENCE [LARGE SCALE GENOMIC DNA]</scope>
    <source>
        <strain evidence="2 3">HN4</strain>
    </source>
</reference>
<comment type="caution">
    <text evidence="2">The sequence shown here is derived from an EMBL/GenBank/DDBJ whole genome shotgun (WGS) entry which is preliminary data.</text>
</comment>
<sequence length="74" mass="8414">MGEIVNLRQVRKKSARTAKEREAEQNRILFGRTKAEKDFARNEARKAEQFLASNRLEPAGKSDADPDEGPDQDK</sequence>
<dbReference type="Proteomes" id="UP000245865">
    <property type="component" value="Unassembled WGS sequence"/>
</dbReference>
<gene>
    <name evidence="2" type="ORF">DKP76_13105</name>
</gene>
<name>A0A316J4X6_9HYPH</name>
<dbReference type="RefSeq" id="WP_109707264.1">
    <property type="nucleotide sequence ID" value="NZ_QGDB01000005.1"/>
</dbReference>
<feature type="compositionally biased region" description="Acidic residues" evidence="1">
    <location>
        <begin position="65"/>
        <end position="74"/>
    </location>
</feature>
<dbReference type="OrthoDB" id="7173889at2"/>
<dbReference type="AlphaFoldDB" id="A0A316J4X6"/>
<evidence type="ECO:0000313" key="2">
    <source>
        <dbReference type="EMBL" id="PWL16982.1"/>
    </source>
</evidence>
<proteinExistence type="predicted"/>
<accession>A0A316J4X6</accession>
<feature type="region of interest" description="Disordered" evidence="1">
    <location>
        <begin position="49"/>
        <end position="74"/>
    </location>
</feature>
<evidence type="ECO:0000313" key="3">
    <source>
        <dbReference type="Proteomes" id="UP000245865"/>
    </source>
</evidence>
<dbReference type="EMBL" id="QGDB01000005">
    <property type="protein sequence ID" value="PWL16982.1"/>
    <property type="molecule type" value="Genomic_DNA"/>
</dbReference>
<organism evidence="2 3">
    <name type="scientific">Falsochrobactrum shanghaiense</name>
    <dbReference type="NCBI Taxonomy" id="2201899"/>
    <lineage>
        <taxon>Bacteria</taxon>
        <taxon>Pseudomonadati</taxon>
        <taxon>Pseudomonadota</taxon>
        <taxon>Alphaproteobacteria</taxon>
        <taxon>Hyphomicrobiales</taxon>
        <taxon>Brucellaceae</taxon>
        <taxon>Falsochrobactrum</taxon>
    </lineage>
</organism>
<keyword evidence="3" id="KW-1185">Reference proteome</keyword>
<dbReference type="InterPro" id="IPR025227">
    <property type="entry name" value="DUF4169"/>
</dbReference>
<feature type="region of interest" description="Disordered" evidence="1">
    <location>
        <begin position="1"/>
        <end position="22"/>
    </location>
</feature>
<dbReference type="Pfam" id="PF13770">
    <property type="entry name" value="DUF4169"/>
    <property type="match status" value="1"/>
</dbReference>
<protein>
    <submittedName>
        <fullName evidence="2">DUF4169 domain-containing protein</fullName>
    </submittedName>
</protein>